<dbReference type="Pfam" id="PF19514">
    <property type="entry name" value="MobC_2"/>
    <property type="match status" value="1"/>
</dbReference>
<evidence type="ECO:0000313" key="2">
    <source>
        <dbReference type="Proteomes" id="UP000028712"/>
    </source>
</evidence>
<organism evidence="1 2">
    <name type="scientific">Flavobacterium hydatis</name>
    <name type="common">Cytophaga aquatilis</name>
    <dbReference type="NCBI Taxonomy" id="991"/>
    <lineage>
        <taxon>Bacteria</taxon>
        <taxon>Pseudomonadati</taxon>
        <taxon>Bacteroidota</taxon>
        <taxon>Flavobacteriia</taxon>
        <taxon>Flavobacteriales</taxon>
        <taxon>Flavobacteriaceae</taxon>
        <taxon>Flavobacterium</taxon>
    </lineage>
</organism>
<dbReference type="OrthoDB" id="950459at2"/>
<dbReference type="eggNOG" id="ENOG5032EZV">
    <property type="taxonomic scope" value="Bacteria"/>
</dbReference>
<gene>
    <name evidence="1" type="ORF">IW20_07340</name>
</gene>
<dbReference type="EMBL" id="JPRM01000008">
    <property type="protein sequence ID" value="KFF17774.1"/>
    <property type="molecule type" value="Genomic_DNA"/>
</dbReference>
<protein>
    <submittedName>
        <fullName evidence="1">Mobilization protein</fullName>
    </submittedName>
</protein>
<evidence type="ECO:0000313" key="1">
    <source>
        <dbReference type="EMBL" id="KFF17774.1"/>
    </source>
</evidence>
<sequence length="131" mass="15872">MMKRENSNRTRIVGVRFTSEEYAKIEKKWKASTCRKLSDYIRRHLFDKSINTTYRNQSLDDLTYEMMQLFKQLNGIGNNYNQAVKKLHTLNQIPEFKVWIISAELDKKKLFDKMDEIKLYIQKISERWLRS</sequence>
<reference evidence="1 2" key="1">
    <citation type="submission" date="2014-07" db="EMBL/GenBank/DDBJ databases">
        <title>Genome of Flavobacterium hydatis DSM 2063.</title>
        <authorList>
            <person name="Pipes S.E."/>
            <person name="Stropko S.J."/>
            <person name="Newman J.D."/>
        </authorList>
    </citation>
    <scope>NUCLEOTIDE SEQUENCE [LARGE SCALE GENOMIC DNA]</scope>
    <source>
        <strain evidence="1 2">DSM 2063</strain>
    </source>
</reference>
<dbReference type="AlphaFoldDB" id="A0A086AM60"/>
<comment type="caution">
    <text evidence="1">The sequence shown here is derived from an EMBL/GenBank/DDBJ whole genome shotgun (WGS) entry which is preliminary data.</text>
</comment>
<dbReference type="STRING" id="991.IW20_07340"/>
<dbReference type="RefSeq" id="WP_081912447.1">
    <property type="nucleotide sequence ID" value="NZ_MUGY01000013.1"/>
</dbReference>
<dbReference type="InterPro" id="IPR045788">
    <property type="entry name" value="MobC_2"/>
</dbReference>
<proteinExistence type="predicted"/>
<accession>A0A086AM60</accession>
<name>A0A086AM60_FLAHY</name>
<dbReference type="Proteomes" id="UP000028712">
    <property type="component" value="Unassembled WGS sequence"/>
</dbReference>